<organism evidence="8 9">
    <name type="scientific">Kroppenstedtia pulmonis</name>
    <dbReference type="NCBI Taxonomy" id="1380685"/>
    <lineage>
        <taxon>Bacteria</taxon>
        <taxon>Bacillati</taxon>
        <taxon>Bacillota</taxon>
        <taxon>Bacilli</taxon>
        <taxon>Bacillales</taxon>
        <taxon>Thermoactinomycetaceae</taxon>
        <taxon>Kroppenstedtia</taxon>
    </lineage>
</organism>
<dbReference type="InterPro" id="IPR003265">
    <property type="entry name" value="HhH-GPD_domain"/>
</dbReference>
<evidence type="ECO:0000313" key="9">
    <source>
        <dbReference type="Proteomes" id="UP000503088"/>
    </source>
</evidence>
<name>A0A7D4CK56_9BACL</name>
<dbReference type="InterPro" id="IPR037046">
    <property type="entry name" value="AlkA_N_sf"/>
</dbReference>
<dbReference type="Gene3D" id="3.30.310.20">
    <property type="entry name" value="DNA-3-methyladenine glycosylase AlkA, N-terminal domain"/>
    <property type="match status" value="1"/>
</dbReference>
<dbReference type="InterPro" id="IPR011257">
    <property type="entry name" value="DNA_glycosylase"/>
</dbReference>
<protein>
    <recommendedName>
        <fullName evidence="3">DNA-3-methyladenine glycosylase II</fullName>
        <ecNumber evidence="3">3.2.2.21</ecNumber>
    </recommendedName>
</protein>
<dbReference type="PANTHER" id="PTHR43003">
    <property type="entry name" value="DNA-3-METHYLADENINE GLYCOSYLASE"/>
    <property type="match status" value="1"/>
</dbReference>
<dbReference type="Proteomes" id="UP000503088">
    <property type="component" value="Chromosome"/>
</dbReference>
<evidence type="ECO:0000256" key="5">
    <source>
        <dbReference type="ARBA" id="ARBA00022801"/>
    </source>
</evidence>
<comment type="catalytic activity">
    <reaction evidence="1">
        <text>Hydrolysis of alkylated DNA, releasing 3-methyladenine, 3-methylguanine, 7-methylguanine and 7-methyladenine.</text>
        <dbReference type="EC" id="3.2.2.21"/>
    </reaction>
</comment>
<dbReference type="GO" id="GO:0008725">
    <property type="term" value="F:DNA-3-methyladenine glycosylase activity"/>
    <property type="evidence" value="ECO:0007669"/>
    <property type="project" value="TreeGrafter"/>
</dbReference>
<dbReference type="GO" id="GO:0008534">
    <property type="term" value="F:oxidized purine nucleobase lesion DNA N-glycosylase activity"/>
    <property type="evidence" value="ECO:0007669"/>
    <property type="project" value="InterPro"/>
</dbReference>
<reference evidence="8 9" key="1">
    <citation type="submission" date="2020-01" db="EMBL/GenBank/DDBJ databases">
        <authorList>
            <person name="Gulvik C.A."/>
            <person name="Batra D.G."/>
        </authorList>
    </citation>
    <scope>NUCLEOTIDE SEQUENCE [LARGE SCALE GENOMIC DNA]</scope>
    <source>
        <strain evidence="8 9">W9323</strain>
    </source>
</reference>
<keyword evidence="9" id="KW-1185">Reference proteome</keyword>
<dbReference type="GO" id="GO:0005737">
    <property type="term" value="C:cytoplasm"/>
    <property type="evidence" value="ECO:0007669"/>
    <property type="project" value="TreeGrafter"/>
</dbReference>
<dbReference type="PANTHER" id="PTHR43003:SF5">
    <property type="entry name" value="DNA-3-METHYLADENINE GLYCOSYLASE"/>
    <property type="match status" value="1"/>
</dbReference>
<keyword evidence="5" id="KW-0378">Hydrolase</keyword>
<dbReference type="GO" id="GO:0006307">
    <property type="term" value="P:DNA alkylation repair"/>
    <property type="evidence" value="ECO:0007669"/>
    <property type="project" value="TreeGrafter"/>
</dbReference>
<dbReference type="EMBL" id="CP048104">
    <property type="protein sequence ID" value="QKG83418.1"/>
    <property type="molecule type" value="Genomic_DNA"/>
</dbReference>
<sequence length="298" mass="34744">METLELHPVWPYSFQQTGKRLIHFEKTAYRYQNGMLYRALRINQKPLVVGFSWEDGQEPVMKLHVDRDLSDRDRDKLKKTVRQMFTMDVNLAPFYEQMKKDNRLAPIIEERRGLHMVLDSDLYECLMKTIIGQQLNVSFAAKLVDRFVKVAGDTIESQGEQYSVFPSPEQVAMLQYEDLQALQFNRRKAEYIIDISRKVVEGTLNLESLVRLDDEEFIQKLCALRGVGRWTAECLLLFGMGRQNLLPAADIGLRNALQKVYALPAQPSEDEVRKTGQAWSPWSSYVTFYLWDYLTETK</sequence>
<dbReference type="AlphaFoldDB" id="A0A7D4CK56"/>
<dbReference type="SMART" id="SM00478">
    <property type="entry name" value="ENDO3c"/>
    <property type="match status" value="1"/>
</dbReference>
<dbReference type="Pfam" id="PF00730">
    <property type="entry name" value="HhH-GPD"/>
    <property type="match status" value="1"/>
</dbReference>
<keyword evidence="6" id="KW-0234">DNA repair</keyword>
<evidence type="ECO:0000256" key="4">
    <source>
        <dbReference type="ARBA" id="ARBA00022763"/>
    </source>
</evidence>
<evidence type="ECO:0000313" key="8">
    <source>
        <dbReference type="EMBL" id="QKG83418.1"/>
    </source>
</evidence>
<feature type="domain" description="HhH-GPD" evidence="7">
    <location>
        <begin position="131"/>
        <end position="295"/>
    </location>
</feature>
<dbReference type="Gene3D" id="1.10.1670.10">
    <property type="entry name" value="Helix-hairpin-Helix base-excision DNA repair enzymes (C-terminal)"/>
    <property type="match status" value="1"/>
</dbReference>
<gene>
    <name evidence="8" type="ORF">GXN76_02300</name>
</gene>
<dbReference type="GO" id="GO:0006285">
    <property type="term" value="P:base-excision repair, AP site formation"/>
    <property type="evidence" value="ECO:0007669"/>
    <property type="project" value="TreeGrafter"/>
</dbReference>
<evidence type="ECO:0000256" key="3">
    <source>
        <dbReference type="ARBA" id="ARBA00012000"/>
    </source>
</evidence>
<evidence type="ECO:0000256" key="2">
    <source>
        <dbReference type="ARBA" id="ARBA00010817"/>
    </source>
</evidence>
<dbReference type="InterPro" id="IPR012904">
    <property type="entry name" value="OGG_N"/>
</dbReference>
<accession>A0A7D4CK56</accession>
<keyword evidence="4" id="KW-0227">DNA damage</keyword>
<evidence type="ECO:0000256" key="6">
    <source>
        <dbReference type="ARBA" id="ARBA00023204"/>
    </source>
</evidence>
<dbReference type="KEGG" id="kpul:GXN76_02300"/>
<dbReference type="GO" id="GO:0006289">
    <property type="term" value="P:nucleotide-excision repair"/>
    <property type="evidence" value="ECO:0007669"/>
    <property type="project" value="InterPro"/>
</dbReference>
<dbReference type="SUPFAM" id="SSF48150">
    <property type="entry name" value="DNA-glycosylase"/>
    <property type="match status" value="1"/>
</dbReference>
<proteinExistence type="inferred from homology"/>
<dbReference type="EC" id="3.2.2.21" evidence="3"/>
<dbReference type="GO" id="GO:0032131">
    <property type="term" value="F:alkylated DNA binding"/>
    <property type="evidence" value="ECO:0007669"/>
    <property type="project" value="TreeGrafter"/>
</dbReference>
<dbReference type="RefSeq" id="WP_173220139.1">
    <property type="nucleotide sequence ID" value="NZ_CP048104.1"/>
</dbReference>
<dbReference type="GO" id="GO:0043916">
    <property type="term" value="F:DNA-7-methylguanine glycosylase activity"/>
    <property type="evidence" value="ECO:0007669"/>
    <property type="project" value="TreeGrafter"/>
</dbReference>
<evidence type="ECO:0000259" key="7">
    <source>
        <dbReference type="SMART" id="SM00478"/>
    </source>
</evidence>
<evidence type="ECO:0000256" key="1">
    <source>
        <dbReference type="ARBA" id="ARBA00000086"/>
    </source>
</evidence>
<dbReference type="InterPro" id="IPR051912">
    <property type="entry name" value="Alkylbase_DNA_Glycosylase/TA"/>
</dbReference>
<dbReference type="FunFam" id="1.10.340.30:FF:000004">
    <property type="entry name" value="DNA-3-methyladenine glycosylase II"/>
    <property type="match status" value="1"/>
</dbReference>
<dbReference type="GO" id="GO:0032993">
    <property type="term" value="C:protein-DNA complex"/>
    <property type="evidence" value="ECO:0007669"/>
    <property type="project" value="TreeGrafter"/>
</dbReference>
<dbReference type="CDD" id="cd00056">
    <property type="entry name" value="ENDO3c"/>
    <property type="match status" value="1"/>
</dbReference>
<dbReference type="Gene3D" id="1.10.340.30">
    <property type="entry name" value="Hypothetical protein, domain 2"/>
    <property type="match status" value="1"/>
</dbReference>
<dbReference type="Pfam" id="PF07934">
    <property type="entry name" value="OGG_N"/>
    <property type="match status" value="1"/>
</dbReference>
<dbReference type="InterPro" id="IPR023170">
    <property type="entry name" value="HhH_base_excis_C"/>
</dbReference>
<comment type="similarity">
    <text evidence="2">Belongs to the alkylbase DNA glycosidase AlkA family.</text>
</comment>